<name>A0ABW5DX92_9PROT</name>
<keyword evidence="3" id="KW-0378">Hydrolase</keyword>
<evidence type="ECO:0000256" key="3">
    <source>
        <dbReference type="ARBA" id="ARBA00022801"/>
    </source>
</evidence>
<evidence type="ECO:0000256" key="2">
    <source>
        <dbReference type="ARBA" id="ARBA00022723"/>
    </source>
</evidence>
<protein>
    <submittedName>
        <fullName evidence="6">MBL fold metallo-hydrolase</fullName>
    </submittedName>
</protein>
<dbReference type="InterPro" id="IPR036866">
    <property type="entry name" value="RibonucZ/Hydroxyglut_hydro"/>
</dbReference>
<keyword evidence="2" id="KW-0479">Metal-binding</keyword>
<dbReference type="RefSeq" id="WP_379878238.1">
    <property type="nucleotide sequence ID" value="NZ_JBHUIP010000014.1"/>
</dbReference>
<evidence type="ECO:0000313" key="7">
    <source>
        <dbReference type="Proteomes" id="UP001597295"/>
    </source>
</evidence>
<proteinExistence type="inferred from homology"/>
<dbReference type="EMBL" id="JBHUIP010000014">
    <property type="protein sequence ID" value="MFD2265074.1"/>
    <property type="molecule type" value="Genomic_DNA"/>
</dbReference>
<dbReference type="InterPro" id="IPR051013">
    <property type="entry name" value="MBL_superfamily_lactonases"/>
</dbReference>
<evidence type="ECO:0000256" key="4">
    <source>
        <dbReference type="ARBA" id="ARBA00022833"/>
    </source>
</evidence>
<gene>
    <name evidence="6" type="ORF">ACFSM5_19375</name>
</gene>
<comment type="similarity">
    <text evidence="1">Belongs to the metallo-beta-lactamase superfamily.</text>
</comment>
<dbReference type="Proteomes" id="UP001597295">
    <property type="component" value="Unassembled WGS sequence"/>
</dbReference>
<dbReference type="SUPFAM" id="SSF56281">
    <property type="entry name" value="Metallo-hydrolase/oxidoreductase"/>
    <property type="match status" value="1"/>
</dbReference>
<dbReference type="PANTHER" id="PTHR42978:SF6">
    <property type="entry name" value="QUORUM-QUENCHING LACTONASE YTNP-RELATED"/>
    <property type="match status" value="1"/>
</dbReference>
<organism evidence="6 7">
    <name type="scientific">Lacibacterium aquatile</name>
    <dbReference type="NCBI Taxonomy" id="1168082"/>
    <lineage>
        <taxon>Bacteria</taxon>
        <taxon>Pseudomonadati</taxon>
        <taxon>Pseudomonadota</taxon>
        <taxon>Alphaproteobacteria</taxon>
        <taxon>Rhodospirillales</taxon>
        <taxon>Rhodospirillaceae</taxon>
    </lineage>
</organism>
<evidence type="ECO:0000259" key="5">
    <source>
        <dbReference type="SMART" id="SM00849"/>
    </source>
</evidence>
<evidence type="ECO:0000313" key="6">
    <source>
        <dbReference type="EMBL" id="MFD2265074.1"/>
    </source>
</evidence>
<dbReference type="CDD" id="cd07720">
    <property type="entry name" value="OPHC2-like_MBL-fold"/>
    <property type="match status" value="1"/>
</dbReference>
<dbReference type="PANTHER" id="PTHR42978">
    <property type="entry name" value="QUORUM-QUENCHING LACTONASE YTNP-RELATED-RELATED"/>
    <property type="match status" value="1"/>
</dbReference>
<dbReference type="Pfam" id="PF00753">
    <property type="entry name" value="Lactamase_B"/>
    <property type="match status" value="1"/>
</dbReference>
<evidence type="ECO:0000256" key="1">
    <source>
        <dbReference type="ARBA" id="ARBA00007749"/>
    </source>
</evidence>
<dbReference type="InterPro" id="IPR001279">
    <property type="entry name" value="Metallo-B-lactamas"/>
</dbReference>
<accession>A0ABW5DX92</accession>
<comment type="caution">
    <text evidence="6">The sequence shown here is derived from an EMBL/GenBank/DDBJ whole genome shotgun (WGS) entry which is preliminary data.</text>
</comment>
<dbReference type="Gene3D" id="3.60.15.10">
    <property type="entry name" value="Ribonuclease Z/Hydroxyacylglutathione hydrolase-like"/>
    <property type="match status" value="1"/>
</dbReference>
<feature type="domain" description="Metallo-beta-lactamase" evidence="5">
    <location>
        <begin position="61"/>
        <end position="264"/>
    </location>
</feature>
<dbReference type="SMART" id="SM00849">
    <property type="entry name" value="Lactamase_B"/>
    <property type="match status" value="1"/>
</dbReference>
<keyword evidence="4" id="KW-0862">Zinc</keyword>
<keyword evidence="7" id="KW-1185">Reference proteome</keyword>
<sequence length="286" mass="30712">MDSLTVATKPHRFSVGEFDLSVFSDGFITLPSGIIAPDAPPDILPGLMERYSGRTDSADISVNIPLIRKGEDLILVDTGSGDKFQASAGRLLDNLLAAGVDPAAVTKVVLTHAHPDHAGGIIRPDGSLTFPNAGYYVSAIEWDFWTAKGWEFRVPSALHEFALGAQRDLGAIIDRVCLVKAGDDIVSGLRVLATPGHTPGHISLEMEGGDGLLISADAINNALISFEHPQWRFGFDTDQDLAVRTRTALIDRVATDRTRMLGYHWPTPGAGMAERKGGGYRFLAIP</sequence>
<reference evidence="7" key="1">
    <citation type="journal article" date="2019" name="Int. J. Syst. Evol. Microbiol.">
        <title>The Global Catalogue of Microorganisms (GCM) 10K type strain sequencing project: providing services to taxonomists for standard genome sequencing and annotation.</title>
        <authorList>
            <consortium name="The Broad Institute Genomics Platform"/>
            <consortium name="The Broad Institute Genome Sequencing Center for Infectious Disease"/>
            <person name="Wu L."/>
            <person name="Ma J."/>
        </authorList>
    </citation>
    <scope>NUCLEOTIDE SEQUENCE [LARGE SCALE GENOMIC DNA]</scope>
    <source>
        <strain evidence="7">CGMCC 1.19062</strain>
    </source>
</reference>